<protein>
    <recommendedName>
        <fullName evidence="3">Glycosyltransferase</fullName>
    </recommendedName>
</protein>
<dbReference type="EMBL" id="BMDW01000001">
    <property type="protein sequence ID" value="GGA34084.1"/>
    <property type="molecule type" value="Genomic_DNA"/>
</dbReference>
<dbReference type="Proteomes" id="UP000618591">
    <property type="component" value="Unassembled WGS sequence"/>
</dbReference>
<dbReference type="RefSeq" id="WP_188444768.1">
    <property type="nucleotide sequence ID" value="NZ_BMDW01000001.1"/>
</dbReference>
<dbReference type="Pfam" id="PF13692">
    <property type="entry name" value="Glyco_trans_1_4"/>
    <property type="match status" value="1"/>
</dbReference>
<gene>
    <name evidence="1" type="ORF">GCM10011395_00480</name>
</gene>
<evidence type="ECO:0000313" key="2">
    <source>
        <dbReference type="Proteomes" id="UP000618591"/>
    </source>
</evidence>
<sequence length="358" mass="38906">MKLLLVGYLHSEGGVKNHTLWLGRGLAARGHDVTVATPGPIGTEPYDLPEESDIRVVNVARIGQILRGYPTGTPEAFDCAVVVGTGWKSMLGPLLNRRIGKRVFFEVMSGARNGRIDPRMLVHRGYDVVVGQGRPVEALFRQSFGWAGPSVTIPALSDPLELVADLTLQPKPAPAPGILKACYFGRLAPHKGLGWLIERWDTVGQDIASLDIWGSGPQDVELRAMIAARGLVDRIRLLGRFPGGADYAALLQTYDLEVLPTYGAEGAPLVLLEAMACGVPFVANGMGGIADYDNLDCRVTSGALAEFVPALRTLADALYAGEIDHKRLQRHYLEHFSYKALCDRWEAFLLDLVGETRV</sequence>
<organism evidence="1 2">
    <name type="scientific">Sphingomonas psychrolutea</name>
    <dbReference type="NCBI Taxonomy" id="1259676"/>
    <lineage>
        <taxon>Bacteria</taxon>
        <taxon>Pseudomonadati</taxon>
        <taxon>Pseudomonadota</taxon>
        <taxon>Alphaproteobacteria</taxon>
        <taxon>Sphingomonadales</taxon>
        <taxon>Sphingomonadaceae</taxon>
        <taxon>Sphingomonas</taxon>
    </lineage>
</organism>
<dbReference type="PANTHER" id="PTHR12526:SF636">
    <property type="entry name" value="BLL3647 PROTEIN"/>
    <property type="match status" value="1"/>
</dbReference>
<dbReference type="Gene3D" id="3.40.50.2000">
    <property type="entry name" value="Glycogen Phosphorylase B"/>
    <property type="match status" value="2"/>
</dbReference>
<comment type="caution">
    <text evidence="1">The sequence shown here is derived from an EMBL/GenBank/DDBJ whole genome shotgun (WGS) entry which is preliminary data.</text>
</comment>
<dbReference type="PANTHER" id="PTHR12526">
    <property type="entry name" value="GLYCOSYLTRANSFERASE"/>
    <property type="match status" value="1"/>
</dbReference>
<evidence type="ECO:0000313" key="1">
    <source>
        <dbReference type="EMBL" id="GGA34084.1"/>
    </source>
</evidence>
<dbReference type="CDD" id="cd03801">
    <property type="entry name" value="GT4_PimA-like"/>
    <property type="match status" value="1"/>
</dbReference>
<evidence type="ECO:0008006" key="3">
    <source>
        <dbReference type="Google" id="ProtNLM"/>
    </source>
</evidence>
<name>A0ABQ1FYS9_9SPHN</name>
<dbReference type="SUPFAM" id="SSF53756">
    <property type="entry name" value="UDP-Glycosyltransferase/glycogen phosphorylase"/>
    <property type="match status" value="1"/>
</dbReference>
<proteinExistence type="predicted"/>
<keyword evidence="2" id="KW-1185">Reference proteome</keyword>
<accession>A0ABQ1FYS9</accession>
<reference evidence="2" key="1">
    <citation type="journal article" date="2019" name="Int. J. Syst. Evol. Microbiol.">
        <title>The Global Catalogue of Microorganisms (GCM) 10K type strain sequencing project: providing services to taxonomists for standard genome sequencing and annotation.</title>
        <authorList>
            <consortium name="The Broad Institute Genomics Platform"/>
            <consortium name="The Broad Institute Genome Sequencing Center for Infectious Disease"/>
            <person name="Wu L."/>
            <person name="Ma J."/>
        </authorList>
    </citation>
    <scope>NUCLEOTIDE SEQUENCE [LARGE SCALE GENOMIC DNA]</scope>
    <source>
        <strain evidence="2">CGMCC 1.10106</strain>
    </source>
</reference>